<dbReference type="CDD" id="cd09891">
    <property type="entry name" value="NGN_Bact_1"/>
    <property type="match status" value="1"/>
</dbReference>
<dbReference type="Proteomes" id="UP000464374">
    <property type="component" value="Chromosome"/>
</dbReference>
<dbReference type="EMBL" id="CP048020">
    <property type="protein sequence ID" value="QHX43762.1"/>
    <property type="molecule type" value="Genomic_DNA"/>
</dbReference>
<evidence type="ECO:0000256" key="3">
    <source>
        <dbReference type="ARBA" id="ARBA00023015"/>
    </source>
</evidence>
<keyword evidence="3 5" id="KW-0805">Transcription regulation</keyword>
<dbReference type="RefSeq" id="WP_162664069.1">
    <property type="nucleotide sequence ID" value="NZ_CP048020.1"/>
</dbReference>
<comment type="function">
    <text evidence="5 7">Participates in transcription elongation, termination and antitermination.</text>
</comment>
<evidence type="ECO:0000259" key="8">
    <source>
        <dbReference type="SMART" id="SM00738"/>
    </source>
</evidence>
<dbReference type="GO" id="GO:0006353">
    <property type="term" value="P:DNA-templated transcription termination"/>
    <property type="evidence" value="ECO:0007669"/>
    <property type="project" value="UniProtKB-UniRule"/>
</dbReference>
<dbReference type="PROSITE" id="PS01014">
    <property type="entry name" value="NUSG"/>
    <property type="match status" value="1"/>
</dbReference>
<feature type="domain" description="KOW" evidence="9">
    <location>
        <begin position="130"/>
        <end position="157"/>
    </location>
</feature>
<proteinExistence type="inferred from homology"/>
<dbReference type="CDD" id="cd06091">
    <property type="entry name" value="KOW_NusG"/>
    <property type="match status" value="1"/>
</dbReference>
<gene>
    <name evidence="5 10" type="primary">nusG</name>
    <name evidence="10" type="ORF">GWP43_10275</name>
</gene>
<reference evidence="10 11" key="1">
    <citation type="submission" date="2020-01" db="EMBL/GenBank/DDBJ databases">
        <title>Complete genome sequence of a human oral phylogroup 1 Treponema sp. strain ATCC 700766, originally isolated from periodontitis dental plaque.</title>
        <authorList>
            <person name="Chan Y."/>
            <person name="Huo Y.-B."/>
            <person name="Yu X.-L."/>
            <person name="Zeng H."/>
            <person name="Leung W.-K."/>
            <person name="Watt R.M."/>
        </authorList>
    </citation>
    <scope>NUCLEOTIDE SEQUENCE [LARGE SCALE GENOMIC DNA]</scope>
    <source>
        <strain evidence="10 11">OMZ 804</strain>
    </source>
</reference>
<dbReference type="NCBIfam" id="TIGR00922">
    <property type="entry name" value="nusG"/>
    <property type="match status" value="1"/>
</dbReference>
<keyword evidence="1 5" id="KW-0806">Transcription termination</keyword>
<dbReference type="HAMAP" id="MF_00948">
    <property type="entry name" value="NusG"/>
    <property type="match status" value="1"/>
</dbReference>
<dbReference type="InterPro" id="IPR008991">
    <property type="entry name" value="Translation_prot_SH3-like_sf"/>
</dbReference>
<dbReference type="PANTHER" id="PTHR30265">
    <property type="entry name" value="RHO-INTERACTING TRANSCRIPTION TERMINATION FACTOR NUSG"/>
    <property type="match status" value="1"/>
</dbReference>
<dbReference type="InterPro" id="IPR047050">
    <property type="entry name" value="NGN"/>
</dbReference>
<dbReference type="SMART" id="SM00738">
    <property type="entry name" value="NGN"/>
    <property type="match status" value="1"/>
</dbReference>
<dbReference type="GO" id="GO:0032784">
    <property type="term" value="P:regulation of DNA-templated transcription elongation"/>
    <property type="evidence" value="ECO:0007669"/>
    <property type="project" value="InterPro"/>
</dbReference>
<name>A0A6P1Y4B3_9SPIR</name>
<dbReference type="InterPro" id="IPR015869">
    <property type="entry name" value="Transcrpt_antiterm_NusG_bac_CS"/>
</dbReference>
<keyword evidence="2 5" id="KW-0889">Transcription antitermination</keyword>
<evidence type="ECO:0000256" key="2">
    <source>
        <dbReference type="ARBA" id="ARBA00022814"/>
    </source>
</evidence>
<dbReference type="GO" id="GO:0031564">
    <property type="term" value="P:transcription antitermination"/>
    <property type="evidence" value="ECO:0007669"/>
    <property type="project" value="UniProtKB-UniRule"/>
</dbReference>
<dbReference type="KEGG" id="trz:GWP43_10275"/>
<sequence length="184" mass="20564">MAKEWYILHIFSGYEKRIERAIRSLIENGEIPAGVISEIKIPEEELTEVKDGKKRVVRRKFLPGYILIEMDLPAVNWKGVCTPIRRIHGVTGFLGVVGDARPQSISADEAKSVLQKSGEIKGEKARAAQLFTAGQQVKIIEGPFDTFTGTVEEVMADRNKLRVMVAIFGRTTPVEVDMLQVELI</sequence>
<organism evidence="10 11">
    <name type="scientific">Treponema vincentii</name>
    <dbReference type="NCBI Taxonomy" id="69710"/>
    <lineage>
        <taxon>Bacteria</taxon>
        <taxon>Pseudomonadati</taxon>
        <taxon>Spirochaetota</taxon>
        <taxon>Spirochaetia</taxon>
        <taxon>Spirochaetales</taxon>
        <taxon>Treponemataceae</taxon>
        <taxon>Treponema</taxon>
    </lineage>
</organism>
<dbReference type="InterPro" id="IPR043425">
    <property type="entry name" value="NusG-like"/>
</dbReference>
<dbReference type="GO" id="GO:0006354">
    <property type="term" value="P:DNA-templated transcription elongation"/>
    <property type="evidence" value="ECO:0007669"/>
    <property type="project" value="UniProtKB-UniRule"/>
</dbReference>
<dbReference type="Gene3D" id="3.30.70.940">
    <property type="entry name" value="NusG, N-terminal domain"/>
    <property type="match status" value="1"/>
</dbReference>
<dbReference type="PANTHER" id="PTHR30265:SF2">
    <property type="entry name" value="TRANSCRIPTION TERMINATION_ANTITERMINATION PROTEIN NUSG"/>
    <property type="match status" value="1"/>
</dbReference>
<protein>
    <recommendedName>
        <fullName evidence="5 6">Transcription termination/antitermination protein NusG</fullName>
    </recommendedName>
</protein>
<evidence type="ECO:0000256" key="1">
    <source>
        <dbReference type="ARBA" id="ARBA00022472"/>
    </source>
</evidence>
<keyword evidence="4 5" id="KW-0804">Transcription</keyword>
<dbReference type="SMART" id="SM00739">
    <property type="entry name" value="KOW"/>
    <property type="match status" value="1"/>
</dbReference>
<evidence type="ECO:0000313" key="11">
    <source>
        <dbReference type="Proteomes" id="UP000464374"/>
    </source>
</evidence>
<evidence type="ECO:0000256" key="6">
    <source>
        <dbReference type="NCBIfam" id="TIGR00922"/>
    </source>
</evidence>
<dbReference type="AlphaFoldDB" id="A0A6P1Y4B3"/>
<dbReference type="GO" id="GO:0005829">
    <property type="term" value="C:cytosol"/>
    <property type="evidence" value="ECO:0007669"/>
    <property type="project" value="UniProtKB-ARBA"/>
</dbReference>
<dbReference type="Pfam" id="PF02357">
    <property type="entry name" value="NusG"/>
    <property type="match status" value="1"/>
</dbReference>
<dbReference type="InterPro" id="IPR005824">
    <property type="entry name" value="KOW"/>
</dbReference>
<dbReference type="InterPro" id="IPR001062">
    <property type="entry name" value="Transcrpt_antiterm_NusG"/>
</dbReference>
<evidence type="ECO:0000256" key="4">
    <source>
        <dbReference type="ARBA" id="ARBA00023163"/>
    </source>
</evidence>
<dbReference type="SUPFAM" id="SSF50104">
    <property type="entry name" value="Translation proteins SH3-like domain"/>
    <property type="match status" value="1"/>
</dbReference>
<evidence type="ECO:0000256" key="7">
    <source>
        <dbReference type="RuleBase" id="RU000538"/>
    </source>
</evidence>
<dbReference type="InterPro" id="IPR014722">
    <property type="entry name" value="Rib_uL2_dom2"/>
</dbReference>
<dbReference type="SUPFAM" id="SSF82679">
    <property type="entry name" value="N-utilization substance G protein NusG, N-terminal domain"/>
    <property type="match status" value="1"/>
</dbReference>
<dbReference type="Pfam" id="PF00467">
    <property type="entry name" value="KOW"/>
    <property type="match status" value="1"/>
</dbReference>
<evidence type="ECO:0000256" key="5">
    <source>
        <dbReference type="HAMAP-Rule" id="MF_00948"/>
    </source>
</evidence>
<dbReference type="FunFam" id="2.30.30.30:FF:000002">
    <property type="entry name" value="Transcription termination/antitermination factor NusG"/>
    <property type="match status" value="1"/>
</dbReference>
<feature type="domain" description="NusG-like N-terminal" evidence="8">
    <location>
        <begin position="2"/>
        <end position="117"/>
    </location>
</feature>
<dbReference type="InterPro" id="IPR036735">
    <property type="entry name" value="NGN_dom_sf"/>
</dbReference>
<evidence type="ECO:0000313" key="10">
    <source>
        <dbReference type="EMBL" id="QHX43762.1"/>
    </source>
</evidence>
<evidence type="ECO:0000259" key="9">
    <source>
        <dbReference type="SMART" id="SM00739"/>
    </source>
</evidence>
<dbReference type="Gene3D" id="2.30.30.30">
    <property type="match status" value="1"/>
</dbReference>
<dbReference type="InterPro" id="IPR006645">
    <property type="entry name" value="NGN-like_dom"/>
</dbReference>
<dbReference type="PRINTS" id="PR00338">
    <property type="entry name" value="NUSGTNSCPFCT"/>
</dbReference>
<accession>A0A6P1Y4B3</accession>
<comment type="similarity">
    <text evidence="5 7">Belongs to the NusG family.</text>
</comment>